<gene>
    <name evidence="1" type="ORF">BvMPK_3238</name>
</gene>
<evidence type="ECO:0000313" key="1">
    <source>
        <dbReference type="EMBL" id="ALK85808.1"/>
    </source>
</evidence>
<protein>
    <submittedName>
        <fullName evidence="1">Outer membrane protein</fullName>
    </submittedName>
</protein>
<dbReference type="SUPFAM" id="SSF56935">
    <property type="entry name" value="Porins"/>
    <property type="match status" value="1"/>
</dbReference>
<reference evidence="2" key="1">
    <citation type="submission" date="2015-10" db="EMBL/GenBank/DDBJ databases">
        <title>Extensive mobilome-driven genome diversification in gut-associated Bacteroides vulgatus mpk.</title>
        <authorList>
            <person name="Beier S."/>
            <person name="Lange A."/>
            <person name="Huson D.H."/>
            <person name="Frick J.-S."/>
            <person name="Autenrieth I.B."/>
        </authorList>
    </citation>
    <scope>NUCLEOTIDE SEQUENCE [LARGE SCALE GENOMIC DNA]</scope>
    <source>
        <strain evidence="2">mpk</strain>
    </source>
</reference>
<sequence length="250" mass="27464">MNGTYLKNRVERLSGGENDFINGSSPAAGMVDYATIIKPGEAIGTFWGYEWTGLDENGHDTYTDVDGNQMIDGGDRKVIGKANPDFTLGWNNSLSYKNWDLNLFFNGSFGAKRLNLVRYTMASAEGNSRFVTLADAYLKGFDKIGSSATYPSLTEGGNNLQPVSTKWLENADFLRLENISLSYTFPKKTTGFADLRLTFSCQNLFTITGYKGMDPAGTTFSNSSVDVDAGIDMGAYPSPRTFTFGLRMNF</sequence>
<evidence type="ECO:0000313" key="2">
    <source>
        <dbReference type="Proteomes" id="UP000061587"/>
    </source>
</evidence>
<proteinExistence type="predicted"/>
<organism evidence="1 2">
    <name type="scientific">Phocaeicola vulgatus</name>
    <name type="common">Bacteroides vulgatus</name>
    <dbReference type="NCBI Taxonomy" id="821"/>
    <lineage>
        <taxon>Bacteria</taxon>
        <taxon>Pseudomonadati</taxon>
        <taxon>Bacteroidota</taxon>
        <taxon>Bacteroidia</taxon>
        <taxon>Bacteroidales</taxon>
        <taxon>Bacteroidaceae</taxon>
        <taxon>Phocaeicola</taxon>
    </lineage>
</organism>
<accession>A0A0P0LBN5</accession>
<dbReference type="PATRIC" id="fig|821.40.peg.3890"/>
<dbReference type="EMBL" id="CP013020">
    <property type="protein sequence ID" value="ALK85808.1"/>
    <property type="molecule type" value="Genomic_DNA"/>
</dbReference>
<reference evidence="1 2" key="2">
    <citation type="journal article" date="2016" name="Genome Biol. Evol.">
        <title>Extensive mobilome-driven genome diversification in mouse gut-associated Bacteroides vulgatus mpk.</title>
        <authorList>
            <person name="Lange A."/>
            <person name="Beier S."/>
            <person name="Steimle A."/>
            <person name="Autenrieth I.B."/>
            <person name="Huson D.H."/>
            <person name="Frick J.S."/>
        </authorList>
    </citation>
    <scope>NUCLEOTIDE SEQUENCE [LARGE SCALE GENOMIC DNA]</scope>
    <source>
        <strain evidence="2">mpk</strain>
    </source>
</reference>
<name>A0A0P0LBN5_PHOVU</name>
<dbReference type="Proteomes" id="UP000061587">
    <property type="component" value="Chromosome"/>
</dbReference>
<dbReference type="AlphaFoldDB" id="A0A0P0LBN5"/>